<evidence type="ECO:0008006" key="3">
    <source>
        <dbReference type="Google" id="ProtNLM"/>
    </source>
</evidence>
<proteinExistence type="predicted"/>
<dbReference type="InterPro" id="IPR050625">
    <property type="entry name" value="ParA/MinD_ATPase"/>
</dbReference>
<organism evidence="1 2">
    <name type="scientific">Sphingomicrobium sediminis</name>
    <dbReference type="NCBI Taxonomy" id="2950949"/>
    <lineage>
        <taxon>Bacteria</taxon>
        <taxon>Pseudomonadati</taxon>
        <taxon>Pseudomonadota</taxon>
        <taxon>Alphaproteobacteria</taxon>
        <taxon>Sphingomonadales</taxon>
        <taxon>Sphingomonadaceae</taxon>
        <taxon>Sphingomicrobium</taxon>
    </lineage>
</organism>
<dbReference type="GO" id="GO:0016887">
    <property type="term" value="F:ATP hydrolysis activity"/>
    <property type="evidence" value="ECO:0007669"/>
    <property type="project" value="TreeGrafter"/>
</dbReference>
<dbReference type="EMBL" id="JAMSHT010000001">
    <property type="protein sequence ID" value="MCM8557960.1"/>
    <property type="molecule type" value="Genomic_DNA"/>
</dbReference>
<dbReference type="GO" id="GO:0051782">
    <property type="term" value="P:negative regulation of cell division"/>
    <property type="evidence" value="ECO:0007669"/>
    <property type="project" value="TreeGrafter"/>
</dbReference>
<sequence>MTMINSNDRKDTGWKPSDSRPPVLLFLDVADGDAGALAGREAAGLPLQLVVTRQGDMIEPHDLSGAAAAIIQVDEEDERAVETFAALAEASDTPLLAAAFDPNLGFVRALVRAGAHDVIPLPLDLEELNTSLQPIHDQMAKRVRRVGTRPAKLVTMIKSEGGVGATALLGQVASHFAASEGKVGREACLIDFDIQFGDAAFQLGLRPKLGIDDLLAAGGRLDGDMLRTVAAPHPSGLHIIAAPQEITRLDALDVDQALQIVDVAMREYGSVFIDLPTNWTDWSLSLLARSDLVLMVCELSIASLHRAKRQLDLLSQQDLSHLDVRIAVNRFEKGLFRNVTREDAERVLGRPVSYTLANDHATMSAAIEQGVPVAEVRRKGALNKDLAALEEAVATRLGLER</sequence>
<protein>
    <recommendedName>
        <fullName evidence="3">Pilus assembly protein CpaE</fullName>
    </recommendedName>
</protein>
<dbReference type="InterPro" id="IPR027417">
    <property type="entry name" value="P-loop_NTPase"/>
</dbReference>
<dbReference type="PANTHER" id="PTHR43384:SF13">
    <property type="entry name" value="SLR0110 PROTEIN"/>
    <property type="match status" value="1"/>
</dbReference>
<name>A0A9X2EI44_9SPHN</name>
<dbReference type="Proteomes" id="UP001155128">
    <property type="component" value="Unassembled WGS sequence"/>
</dbReference>
<dbReference type="SUPFAM" id="SSF52540">
    <property type="entry name" value="P-loop containing nucleoside triphosphate hydrolases"/>
    <property type="match status" value="1"/>
</dbReference>
<comment type="caution">
    <text evidence="1">The sequence shown here is derived from an EMBL/GenBank/DDBJ whole genome shotgun (WGS) entry which is preliminary data.</text>
</comment>
<dbReference type="Gene3D" id="3.40.50.300">
    <property type="entry name" value="P-loop containing nucleotide triphosphate hydrolases"/>
    <property type="match status" value="1"/>
</dbReference>
<keyword evidence="2" id="KW-1185">Reference proteome</keyword>
<gene>
    <name evidence="1" type="ORF">NDO55_09020</name>
</gene>
<evidence type="ECO:0000313" key="1">
    <source>
        <dbReference type="EMBL" id="MCM8557960.1"/>
    </source>
</evidence>
<dbReference type="GO" id="GO:0009898">
    <property type="term" value="C:cytoplasmic side of plasma membrane"/>
    <property type="evidence" value="ECO:0007669"/>
    <property type="project" value="TreeGrafter"/>
</dbReference>
<dbReference type="PANTHER" id="PTHR43384">
    <property type="entry name" value="SEPTUM SITE-DETERMINING PROTEIN MIND HOMOLOG, CHLOROPLASTIC-RELATED"/>
    <property type="match status" value="1"/>
</dbReference>
<dbReference type="RefSeq" id="WP_252114482.1">
    <property type="nucleotide sequence ID" value="NZ_JAMSHT010000001.1"/>
</dbReference>
<accession>A0A9X2EI44</accession>
<dbReference type="GO" id="GO:0005829">
    <property type="term" value="C:cytosol"/>
    <property type="evidence" value="ECO:0007669"/>
    <property type="project" value="TreeGrafter"/>
</dbReference>
<evidence type="ECO:0000313" key="2">
    <source>
        <dbReference type="Proteomes" id="UP001155128"/>
    </source>
</evidence>
<reference evidence="1" key="1">
    <citation type="submission" date="2022-06" db="EMBL/GenBank/DDBJ databases">
        <title>Sphingomicrobium sedimins sp. nov., a marine bacterium isolated from tidal flat.</title>
        <authorList>
            <person name="Kim C.-H."/>
            <person name="Yoo Y."/>
            <person name="Kim J.-J."/>
        </authorList>
    </citation>
    <scope>NUCLEOTIDE SEQUENCE</scope>
    <source>
        <strain evidence="1">GRR-S6-50</strain>
    </source>
</reference>
<dbReference type="AlphaFoldDB" id="A0A9X2EI44"/>
<dbReference type="GO" id="GO:0005524">
    <property type="term" value="F:ATP binding"/>
    <property type="evidence" value="ECO:0007669"/>
    <property type="project" value="TreeGrafter"/>
</dbReference>
<dbReference type="Gene3D" id="3.40.50.2300">
    <property type="match status" value="1"/>
</dbReference>